<sequence length="149" mass="17190">MQDALIFREEKRRRLLPMVINVSANVMVWGGLCVFGAPLEILWIVVFILVVNGMTYFKQSGREYWVQVSDTSVEYHDSSNAKVSRIYEFSDVKRVKRYYGGITLFLKSGAIRRVNIVALTLSDPKAFKDAFSERWRAYAKEPPPRGAYQ</sequence>
<dbReference type="RefSeq" id="WP_160627276.1">
    <property type="nucleotide sequence ID" value="NZ_CP047593.1"/>
</dbReference>
<evidence type="ECO:0000313" key="1">
    <source>
        <dbReference type="EMBL" id="QHI68699.1"/>
    </source>
</evidence>
<dbReference type="KEGG" id="taer:GT409_04305"/>
<dbReference type="EMBL" id="CP047593">
    <property type="protein sequence ID" value="QHI68699.1"/>
    <property type="molecule type" value="Genomic_DNA"/>
</dbReference>
<name>A0A6P1M1J9_9BACT</name>
<keyword evidence="2" id="KW-1185">Reference proteome</keyword>
<dbReference type="AlphaFoldDB" id="A0A6P1M1J9"/>
<reference evidence="1 2" key="1">
    <citation type="submission" date="2020-01" db="EMBL/GenBank/DDBJ databases">
        <title>Ponticoccus aerotolerans gen. nov., sp. nov., an anaerobic bacterium and proposal of Ponticoccusceae fam. nov., Ponticoccusles ord. nov. and Ponticoccuse classis nov. in the phylum Kiritimatiellaeota.</title>
        <authorList>
            <person name="Zhou L.Y."/>
            <person name="Du Z.J."/>
        </authorList>
    </citation>
    <scope>NUCLEOTIDE SEQUENCE [LARGE SCALE GENOMIC DNA]</scope>
    <source>
        <strain evidence="1 2">S-5007</strain>
    </source>
</reference>
<gene>
    <name evidence="1" type="ORF">GT409_04305</name>
</gene>
<evidence type="ECO:0000313" key="2">
    <source>
        <dbReference type="Proteomes" id="UP000464954"/>
    </source>
</evidence>
<organism evidence="1 2">
    <name type="scientific">Tichowtungia aerotolerans</name>
    <dbReference type="NCBI Taxonomy" id="2697043"/>
    <lineage>
        <taxon>Bacteria</taxon>
        <taxon>Pseudomonadati</taxon>
        <taxon>Kiritimatiellota</taxon>
        <taxon>Tichowtungiia</taxon>
        <taxon>Tichowtungiales</taxon>
        <taxon>Tichowtungiaceae</taxon>
        <taxon>Tichowtungia</taxon>
    </lineage>
</organism>
<protein>
    <submittedName>
        <fullName evidence="1">Uncharacterized protein</fullName>
    </submittedName>
</protein>
<proteinExistence type="predicted"/>
<accession>A0A6P1M1J9</accession>
<dbReference type="Proteomes" id="UP000464954">
    <property type="component" value="Chromosome"/>
</dbReference>